<feature type="domain" description="MacB-like periplasmic core" evidence="8">
    <location>
        <begin position="20"/>
        <end position="235"/>
    </location>
</feature>
<keyword evidence="3 6" id="KW-0812">Transmembrane</keyword>
<comment type="caution">
    <text evidence="9">The sequence shown here is derived from an EMBL/GenBank/DDBJ whole genome shotgun (WGS) entry which is preliminary data.</text>
</comment>
<organism evidence="9 10">
    <name type="scientific">Mucilaginibacter dorajii</name>
    <dbReference type="NCBI Taxonomy" id="692994"/>
    <lineage>
        <taxon>Bacteria</taxon>
        <taxon>Pseudomonadati</taxon>
        <taxon>Bacteroidota</taxon>
        <taxon>Sphingobacteriia</taxon>
        <taxon>Sphingobacteriales</taxon>
        <taxon>Sphingobacteriaceae</taxon>
        <taxon>Mucilaginibacter</taxon>
    </lineage>
</organism>
<keyword evidence="5 6" id="KW-0472">Membrane</keyword>
<dbReference type="Pfam" id="PF02687">
    <property type="entry name" value="FtsX"/>
    <property type="match status" value="2"/>
</dbReference>
<dbReference type="Pfam" id="PF12704">
    <property type="entry name" value="MacB_PCD"/>
    <property type="match status" value="2"/>
</dbReference>
<feature type="domain" description="ABC3 transporter permease C-terminal" evidence="7">
    <location>
        <begin position="281"/>
        <end position="389"/>
    </location>
</feature>
<evidence type="ECO:0000256" key="3">
    <source>
        <dbReference type="ARBA" id="ARBA00022692"/>
    </source>
</evidence>
<name>A0ABP7QN00_9SPHI</name>
<feature type="domain" description="ABC3 transporter permease C-terminal" evidence="7">
    <location>
        <begin position="665"/>
        <end position="777"/>
    </location>
</feature>
<dbReference type="PANTHER" id="PTHR30572:SF18">
    <property type="entry name" value="ABC-TYPE MACROLIDE FAMILY EXPORT SYSTEM PERMEASE COMPONENT 2"/>
    <property type="match status" value="1"/>
</dbReference>
<dbReference type="EMBL" id="BAAAZC010000029">
    <property type="protein sequence ID" value="GAA3985308.1"/>
    <property type="molecule type" value="Genomic_DNA"/>
</dbReference>
<feature type="transmembrane region" description="Helical" evidence="6">
    <location>
        <begin position="369"/>
        <end position="395"/>
    </location>
</feature>
<dbReference type="InterPro" id="IPR025857">
    <property type="entry name" value="MacB_PCD"/>
</dbReference>
<accession>A0ABP7QN00</accession>
<evidence type="ECO:0000256" key="2">
    <source>
        <dbReference type="ARBA" id="ARBA00022475"/>
    </source>
</evidence>
<evidence type="ECO:0000256" key="5">
    <source>
        <dbReference type="ARBA" id="ARBA00023136"/>
    </source>
</evidence>
<dbReference type="PANTHER" id="PTHR30572">
    <property type="entry name" value="MEMBRANE COMPONENT OF TRANSPORTER-RELATED"/>
    <property type="match status" value="1"/>
</dbReference>
<dbReference type="RefSeq" id="WP_259089191.1">
    <property type="nucleotide sequence ID" value="NZ_BAAAZC010000029.1"/>
</dbReference>
<evidence type="ECO:0000256" key="1">
    <source>
        <dbReference type="ARBA" id="ARBA00004651"/>
    </source>
</evidence>
<feature type="domain" description="MacB-like periplasmic core" evidence="8">
    <location>
        <begin position="424"/>
        <end position="586"/>
    </location>
</feature>
<feature type="transmembrane region" description="Helical" evidence="6">
    <location>
        <begin position="662"/>
        <end position="686"/>
    </location>
</feature>
<protein>
    <submittedName>
        <fullName evidence="9">ABC transporter permease</fullName>
    </submittedName>
</protein>
<evidence type="ECO:0000256" key="6">
    <source>
        <dbReference type="SAM" id="Phobius"/>
    </source>
</evidence>
<feature type="transmembrane region" description="Helical" evidence="6">
    <location>
        <begin position="21"/>
        <end position="41"/>
    </location>
</feature>
<evidence type="ECO:0000313" key="10">
    <source>
        <dbReference type="Proteomes" id="UP001500742"/>
    </source>
</evidence>
<gene>
    <name evidence="9" type="ORF">GCM10022210_41730</name>
</gene>
<feature type="transmembrane region" description="Helical" evidence="6">
    <location>
        <begin position="714"/>
        <end position="736"/>
    </location>
</feature>
<dbReference type="InterPro" id="IPR050250">
    <property type="entry name" value="Macrolide_Exporter_MacB"/>
</dbReference>
<evidence type="ECO:0000256" key="4">
    <source>
        <dbReference type="ARBA" id="ARBA00022989"/>
    </source>
</evidence>
<keyword evidence="4 6" id="KW-1133">Transmembrane helix</keyword>
<feature type="transmembrane region" description="Helical" evidence="6">
    <location>
        <begin position="748"/>
        <end position="768"/>
    </location>
</feature>
<dbReference type="Proteomes" id="UP001500742">
    <property type="component" value="Unassembled WGS sequence"/>
</dbReference>
<evidence type="ECO:0000259" key="7">
    <source>
        <dbReference type="Pfam" id="PF02687"/>
    </source>
</evidence>
<proteinExistence type="predicted"/>
<reference evidence="10" key="1">
    <citation type="journal article" date="2019" name="Int. J. Syst. Evol. Microbiol.">
        <title>The Global Catalogue of Microorganisms (GCM) 10K type strain sequencing project: providing services to taxonomists for standard genome sequencing and annotation.</title>
        <authorList>
            <consortium name="The Broad Institute Genomics Platform"/>
            <consortium name="The Broad Institute Genome Sequencing Center for Infectious Disease"/>
            <person name="Wu L."/>
            <person name="Ma J."/>
        </authorList>
    </citation>
    <scope>NUCLEOTIDE SEQUENCE [LARGE SCALE GENOMIC DNA]</scope>
    <source>
        <strain evidence="10">JCM 16601</strain>
    </source>
</reference>
<feature type="transmembrane region" description="Helical" evidence="6">
    <location>
        <begin position="331"/>
        <end position="349"/>
    </location>
</feature>
<dbReference type="InterPro" id="IPR003838">
    <property type="entry name" value="ABC3_permease_C"/>
</dbReference>
<feature type="transmembrane region" description="Helical" evidence="6">
    <location>
        <begin position="278"/>
        <end position="297"/>
    </location>
</feature>
<keyword evidence="2" id="KW-1003">Cell membrane</keyword>
<sequence length="785" mass="87922">MIKNFIKIAWRNLWRHKSFTFINISGLAIGMASAALILFWIQNEVSYDQFHENKSRLYLAYNRAVFDGKLWCWGTTPKILGKTLKQSYPAVEETARTTQSNFLFTIGEKHLNLPGIFTDPGFLTMFSFPLIKGNSKTALNSINSLVITEKLAIKLFGKEDAMGKVVRIDSVDNFTVTGVMKDLPNNTRFDFEYLMPWSYLKKTGGDDEYWGNNSVQTWVLAKPNITEEVLNKQVINITKSHSDQKDDEVFMHPASKWHLYSKFENGKIVGGKIGSVRLFGVIAMFILLIACINFMNLSTARSERRAREVGIRKVVGAQKGSLIAQFLGESILLAFIAGIIAIVIVQVSLSSFNQLTQKQLFIPYASPYFWLAGLSFVLFTGLVAGSYPAFFLSSFRPVSVLKGTFKAANALVTPRKLLVVIQFTFAIVLIICTVIIRNQMRYAQNRDLGYKKDNLVYTMMSGSIDKNYKMIRSELISSGAAVSVTKTSAPVTEGWSDSWGFDWKGKDQSQKIDFNVFNADGDFVKTMGLHIVAGRDIDVATYPTDSNAMILNEAAVKIIGFKNPVGQVIKNGNNQACTIVGVVRDFILQSPYQPVKPMIIQGPKSWFNVIHYKLNPNNTTADNLKRAEGVFKKFNSEYPYEYHFVDEEYAKKFNDEQQVGTLASLFAGLTIFISCLGLFGLAAYMAQNRQKEISVRKVLGASVSNLTGLLSKEFLALIIISFVIASPIAWYGMYTWLKSYPYHVSIEIWVFLLAGLLTVLVALGTVSFQSIKAALTNPIKSLRNE</sequence>
<keyword evidence="10" id="KW-1185">Reference proteome</keyword>
<evidence type="ECO:0000313" key="9">
    <source>
        <dbReference type="EMBL" id="GAA3985308.1"/>
    </source>
</evidence>
<comment type="subcellular location">
    <subcellularLocation>
        <location evidence="1">Cell membrane</location>
        <topology evidence="1">Multi-pass membrane protein</topology>
    </subcellularLocation>
</comment>
<evidence type="ECO:0000259" key="8">
    <source>
        <dbReference type="Pfam" id="PF12704"/>
    </source>
</evidence>
<feature type="transmembrane region" description="Helical" evidence="6">
    <location>
        <begin position="416"/>
        <end position="436"/>
    </location>
</feature>